<reference evidence="3" key="1">
    <citation type="submission" date="2016-11" db="EMBL/GenBank/DDBJ databases">
        <authorList>
            <person name="Varghese N."/>
            <person name="Submissions S."/>
        </authorList>
    </citation>
    <scope>NUCLEOTIDE SEQUENCE [LARGE SCALE GENOMIC DNA]</scope>
    <source>
        <strain evidence="3">DSM 27370</strain>
    </source>
</reference>
<gene>
    <name evidence="2" type="ORF">SAMN05444362_12249</name>
</gene>
<organism evidence="2 3">
    <name type="scientific">Dysgonomonas macrotermitis</name>
    <dbReference type="NCBI Taxonomy" id="1346286"/>
    <lineage>
        <taxon>Bacteria</taxon>
        <taxon>Pseudomonadati</taxon>
        <taxon>Bacteroidota</taxon>
        <taxon>Bacteroidia</taxon>
        <taxon>Bacteroidales</taxon>
        <taxon>Dysgonomonadaceae</taxon>
        <taxon>Dysgonomonas</taxon>
    </lineage>
</organism>
<evidence type="ECO:0000259" key="1">
    <source>
        <dbReference type="Pfam" id="PF03432"/>
    </source>
</evidence>
<dbReference type="EMBL" id="FQUC01000022">
    <property type="protein sequence ID" value="SHG37290.1"/>
    <property type="molecule type" value="Genomic_DNA"/>
</dbReference>
<dbReference type="OrthoDB" id="915634at2"/>
<name>A0A1M5JAL1_9BACT</name>
<proteinExistence type="predicted"/>
<dbReference type="RefSeq" id="WP_062184703.1">
    <property type="nucleotide sequence ID" value="NZ_BBXL01000029.1"/>
</dbReference>
<evidence type="ECO:0000313" key="2">
    <source>
        <dbReference type="EMBL" id="SHG37290.1"/>
    </source>
</evidence>
<sequence>MVAKISSGKSLFGALSYNQTKVDKGQADVLFSQNIIRTIDGSYNIPLCMRSFAPYLAANNKTINPTIHISLNPHPDDVLTDEQLSCIAQEYMDKLGYGRQPYLVYKHDDIDRKHIHIVSIRIDENGKKINDSFEKKRSDTIRKELEKKYNLLPAEQQKNSNNLPLKPVDIKVGNVKRQVGNIAKSLMKDYRFQSINEYRALLNIYGVTVEEVKGEVRDKAYNGLVYSALDKKGEKTGNPFKASLIGRDVGYDILQNRIAFSKKSMRENPVYNRTKAIVSNALHSKPKRKNFEKELAKNGISVLFRENKDKRIYGVTFIDHQEKAVFNGSKMGKEFSANTFQNLFNGQSDDKTTNNQVFDNDKDYTTSQESAVEAMAGLFSMEQHGDNYEEIVFSNRMKRKKKKPRRPKL</sequence>
<keyword evidence="3" id="KW-1185">Reference proteome</keyword>
<dbReference type="STRING" id="1346286.SAMN05444362_12249"/>
<protein>
    <submittedName>
        <fullName evidence="2">Relaxase/Mobilisation nuclease domain-containing protein</fullName>
    </submittedName>
</protein>
<accession>A0A1M5JAL1</accession>
<evidence type="ECO:0000313" key="3">
    <source>
        <dbReference type="Proteomes" id="UP000184480"/>
    </source>
</evidence>
<dbReference type="AlphaFoldDB" id="A0A1M5JAL1"/>
<dbReference type="InterPro" id="IPR005094">
    <property type="entry name" value="Endonuclease_MobA/VirD2"/>
</dbReference>
<dbReference type="Pfam" id="PF03432">
    <property type="entry name" value="Relaxase"/>
    <property type="match status" value="1"/>
</dbReference>
<feature type="domain" description="MobA/VirD2-like nuclease" evidence="1">
    <location>
        <begin position="48"/>
        <end position="151"/>
    </location>
</feature>
<dbReference type="NCBIfam" id="NF041325">
    <property type="entry name" value="Bacteroid_MobB"/>
    <property type="match status" value="1"/>
</dbReference>
<dbReference type="Proteomes" id="UP000184480">
    <property type="component" value="Unassembled WGS sequence"/>
</dbReference>